<evidence type="ECO:0000313" key="1">
    <source>
        <dbReference type="EMBL" id="APS00234.1"/>
    </source>
</evidence>
<dbReference type="STRING" id="1882918.BCY86_05715"/>
<evidence type="ECO:0000313" key="2">
    <source>
        <dbReference type="Proteomes" id="UP000185544"/>
    </source>
</evidence>
<dbReference type="Proteomes" id="UP000185544">
    <property type="component" value="Chromosome"/>
</dbReference>
<reference evidence="1 2" key="1">
    <citation type="submission" date="2016-08" db="EMBL/GenBank/DDBJ databases">
        <title>Identification and validation of antigenic proteins from Pajaroellobacter abortibovis using de-novo genome sequence assembly and reverse vaccinology.</title>
        <authorList>
            <person name="Welly B.T."/>
            <person name="Miller M.R."/>
            <person name="Stott J.L."/>
            <person name="Blanchard M.T."/>
            <person name="Islas-Trejo A.D."/>
            <person name="O'Rourke S.M."/>
            <person name="Young A.E."/>
            <person name="Medrano J.F."/>
            <person name="Van Eenennaam A.L."/>
        </authorList>
    </citation>
    <scope>NUCLEOTIDE SEQUENCE [LARGE SCALE GENOMIC DNA]</scope>
    <source>
        <strain evidence="1 2">BTF92-0548A/99-0131</strain>
    </source>
</reference>
<protein>
    <submittedName>
        <fullName evidence="1">Uncharacterized protein</fullName>
    </submittedName>
</protein>
<dbReference type="AlphaFoldDB" id="A0A1L6MXH8"/>
<accession>A0A1L6MXH8</accession>
<sequence>MNILSEGEACTIFLGSDNPFEEIGENWMSIQLDEKQWIKTLYLFIPGFFGFPSVGTIKLRIQSDGCVFMQAGYVQRTIHGEMDLLRSGLVNLMSNLHEPFVPQKGAVVRLMVDPDLFTMRDGQFLPLKDFNNLGRRAKGLI</sequence>
<dbReference type="EMBL" id="CP016908">
    <property type="protein sequence ID" value="APS00234.1"/>
    <property type="molecule type" value="Genomic_DNA"/>
</dbReference>
<name>A0A1L6MXH8_9BACT</name>
<gene>
    <name evidence="1" type="ORF">BCY86_05715</name>
</gene>
<dbReference type="KEGG" id="pabo:BCY86_05715"/>
<organism evidence="1 2">
    <name type="scientific">Pajaroellobacter abortibovis</name>
    <dbReference type="NCBI Taxonomy" id="1882918"/>
    <lineage>
        <taxon>Bacteria</taxon>
        <taxon>Pseudomonadati</taxon>
        <taxon>Myxococcota</taxon>
        <taxon>Polyangia</taxon>
        <taxon>Polyangiales</taxon>
        <taxon>Polyangiaceae</taxon>
    </lineage>
</organism>
<proteinExistence type="predicted"/>
<keyword evidence="2" id="KW-1185">Reference proteome</keyword>
<dbReference type="RefSeq" id="WP_075276898.1">
    <property type="nucleotide sequence ID" value="NZ_CP016908.1"/>
</dbReference>